<feature type="transmembrane region" description="Helical" evidence="2">
    <location>
        <begin position="13"/>
        <end position="37"/>
    </location>
</feature>
<keyword evidence="4" id="KW-1185">Reference proteome</keyword>
<evidence type="ECO:0000313" key="3">
    <source>
        <dbReference type="EMBL" id="MFC5820967.1"/>
    </source>
</evidence>
<name>A0ABW1C6G2_9ACTN</name>
<keyword evidence="2" id="KW-0812">Transmembrane</keyword>
<evidence type="ECO:0000256" key="2">
    <source>
        <dbReference type="SAM" id="Phobius"/>
    </source>
</evidence>
<organism evidence="3 4">
    <name type="scientific">Nonomuraea harbinensis</name>
    <dbReference type="NCBI Taxonomy" id="1286938"/>
    <lineage>
        <taxon>Bacteria</taxon>
        <taxon>Bacillati</taxon>
        <taxon>Actinomycetota</taxon>
        <taxon>Actinomycetes</taxon>
        <taxon>Streptosporangiales</taxon>
        <taxon>Streptosporangiaceae</taxon>
        <taxon>Nonomuraea</taxon>
    </lineage>
</organism>
<keyword evidence="2" id="KW-1133">Transmembrane helix</keyword>
<protein>
    <submittedName>
        <fullName evidence="3">Uncharacterized protein</fullName>
    </submittedName>
</protein>
<dbReference type="RefSeq" id="WP_219546503.1">
    <property type="nucleotide sequence ID" value="NZ_JAHKRN010000024.1"/>
</dbReference>
<dbReference type="EMBL" id="JBHSNW010000029">
    <property type="protein sequence ID" value="MFC5820967.1"/>
    <property type="molecule type" value="Genomic_DNA"/>
</dbReference>
<accession>A0ABW1C6G2</accession>
<proteinExistence type="predicted"/>
<feature type="region of interest" description="Disordered" evidence="1">
    <location>
        <begin position="44"/>
        <end position="71"/>
    </location>
</feature>
<gene>
    <name evidence="3" type="ORF">ACFPUY_38225</name>
</gene>
<keyword evidence="2" id="KW-0472">Membrane</keyword>
<comment type="caution">
    <text evidence="3">The sequence shown here is derived from an EMBL/GenBank/DDBJ whole genome shotgun (WGS) entry which is preliminary data.</text>
</comment>
<evidence type="ECO:0000256" key="1">
    <source>
        <dbReference type="SAM" id="MobiDB-lite"/>
    </source>
</evidence>
<dbReference type="Proteomes" id="UP001596096">
    <property type="component" value="Unassembled WGS sequence"/>
</dbReference>
<evidence type="ECO:0000313" key="4">
    <source>
        <dbReference type="Proteomes" id="UP001596096"/>
    </source>
</evidence>
<reference evidence="4" key="1">
    <citation type="journal article" date="2019" name="Int. J. Syst. Evol. Microbiol.">
        <title>The Global Catalogue of Microorganisms (GCM) 10K type strain sequencing project: providing services to taxonomists for standard genome sequencing and annotation.</title>
        <authorList>
            <consortium name="The Broad Institute Genomics Platform"/>
            <consortium name="The Broad Institute Genome Sequencing Center for Infectious Disease"/>
            <person name="Wu L."/>
            <person name="Ma J."/>
        </authorList>
    </citation>
    <scope>NUCLEOTIDE SEQUENCE [LARGE SCALE GENOMIC DNA]</scope>
    <source>
        <strain evidence="4">CGMCC 4.7106</strain>
    </source>
</reference>
<sequence length="71" mass="7654">MRNVFLRTIALDWGTLIAAAGIALGVLVLVGFGAAVVSIQRDDRRGVPAASPTSPRRFRRRVLGTHTPSDR</sequence>